<reference evidence="2" key="1">
    <citation type="journal article" date="2023" name="Int. J. Mol. Sci.">
        <title>Metagenomics Revealed a New Genus 'Candidatus Thiocaldithrix dubininis' gen. nov., sp. nov. and a New Species 'Candidatus Thiothrix putei' sp. nov. in the Family Thiotrichaceae, Some Members of Which Have Traits of Both Na+- and H+-Motive Energetics.</title>
        <authorList>
            <person name="Ravin N.V."/>
            <person name="Muntyan M.S."/>
            <person name="Smolyakov D.D."/>
            <person name="Rudenko T.S."/>
            <person name="Beletsky A.V."/>
            <person name="Mardanov A.V."/>
            <person name="Grabovich M.Y."/>
        </authorList>
    </citation>
    <scope>NUCLEOTIDE SEQUENCE</scope>
    <source>
        <strain evidence="2">GKL-01</strain>
    </source>
</reference>
<organism evidence="2">
    <name type="scientific">Candidatus Thiocaldithrix dubininis</name>
    <dbReference type="NCBI Taxonomy" id="3080823"/>
    <lineage>
        <taxon>Bacteria</taxon>
        <taxon>Pseudomonadati</taxon>
        <taxon>Pseudomonadota</taxon>
        <taxon>Gammaproteobacteria</taxon>
        <taxon>Thiotrichales</taxon>
        <taxon>Thiotrichaceae</taxon>
        <taxon>Candidatus Thiocaldithrix</taxon>
    </lineage>
</organism>
<dbReference type="EMBL" id="CP124755">
    <property type="protein sequence ID" value="WGZ91999.1"/>
    <property type="molecule type" value="Genomic_DNA"/>
</dbReference>
<name>A0AA95HBI8_9GAMM</name>
<feature type="transmembrane region" description="Helical" evidence="1">
    <location>
        <begin position="29"/>
        <end position="52"/>
    </location>
</feature>
<keyword evidence="1" id="KW-1133">Transmembrane helix</keyword>
<dbReference type="KEGG" id="tdu:QJT80_05840"/>
<feature type="transmembrane region" description="Helical" evidence="1">
    <location>
        <begin position="58"/>
        <end position="74"/>
    </location>
</feature>
<dbReference type="AlphaFoldDB" id="A0AA95HBI8"/>
<sequence>MMNNQDVSISCEALLAELPKKLYPKKSKILLPFTVVLFIVVPLTAVSAWLYWETKESLILGILIFFTHEGFCLLKQSQAHTDHIKLIPWQAIEGFGIMRFQFQTIAIYQFTTTSGRKRPWAGYTLPNAFEYSAAELSFYLEMCRMCLVAESATTEQRA</sequence>
<proteinExistence type="predicted"/>
<keyword evidence="1" id="KW-0472">Membrane</keyword>
<reference evidence="2" key="2">
    <citation type="submission" date="2023-04" db="EMBL/GenBank/DDBJ databases">
        <authorList>
            <person name="Beletskiy A.V."/>
            <person name="Mardanov A.V."/>
            <person name="Ravin N.V."/>
        </authorList>
    </citation>
    <scope>NUCLEOTIDE SEQUENCE</scope>
    <source>
        <strain evidence="2">GKL-01</strain>
    </source>
</reference>
<keyword evidence="1" id="KW-0812">Transmembrane</keyword>
<accession>A0AA95HBI8</accession>
<protein>
    <submittedName>
        <fullName evidence="2">Uncharacterized protein</fullName>
    </submittedName>
</protein>
<gene>
    <name evidence="2" type="ORF">QJT80_05840</name>
</gene>
<evidence type="ECO:0000313" key="2">
    <source>
        <dbReference type="EMBL" id="WGZ91999.1"/>
    </source>
</evidence>
<evidence type="ECO:0000256" key="1">
    <source>
        <dbReference type="SAM" id="Phobius"/>
    </source>
</evidence>
<dbReference type="Proteomes" id="UP001300672">
    <property type="component" value="Chromosome"/>
</dbReference>